<dbReference type="Pfam" id="PF00746">
    <property type="entry name" value="Gram_pos_anchor"/>
    <property type="match status" value="1"/>
</dbReference>
<dbReference type="EMBL" id="PZEV01000019">
    <property type="protein sequence ID" value="PTI50948.1"/>
    <property type="molecule type" value="Genomic_DNA"/>
</dbReference>
<dbReference type="Proteomes" id="UP000240717">
    <property type="component" value="Unassembled WGS sequence"/>
</dbReference>
<organism evidence="10 11">
    <name type="scientific">Staphylococcus warneri</name>
    <dbReference type="NCBI Taxonomy" id="1292"/>
    <lineage>
        <taxon>Bacteria</taxon>
        <taxon>Bacillati</taxon>
        <taxon>Bacillota</taxon>
        <taxon>Bacilli</taxon>
        <taxon>Bacillales</taxon>
        <taxon>Staphylococcaceae</taxon>
        <taxon>Staphylococcus</taxon>
    </lineage>
</organism>
<name>A0A2T4Q070_STAWA</name>
<keyword evidence="5" id="KW-0572">Peptidoglycan-anchor</keyword>
<keyword evidence="2" id="KW-0134">Cell wall</keyword>
<dbReference type="NCBIfam" id="TIGR01167">
    <property type="entry name" value="LPXTG_anchor"/>
    <property type="match status" value="1"/>
</dbReference>
<keyword evidence="7" id="KW-1133">Transmembrane helix</keyword>
<evidence type="ECO:0000313" key="10">
    <source>
        <dbReference type="EMBL" id="PTI50948.1"/>
    </source>
</evidence>
<dbReference type="RefSeq" id="WP_107533264.1">
    <property type="nucleotide sequence ID" value="NZ_PZEV01000019.1"/>
</dbReference>
<feature type="region of interest" description="Disordered" evidence="6">
    <location>
        <begin position="103"/>
        <end position="145"/>
    </location>
</feature>
<feature type="compositionally biased region" description="Polar residues" evidence="6">
    <location>
        <begin position="128"/>
        <end position="145"/>
    </location>
</feature>
<accession>A0A2T4Q070</accession>
<feature type="domain" description="Gram-positive cocci surface proteins LPxTG" evidence="9">
    <location>
        <begin position="141"/>
        <end position="176"/>
    </location>
</feature>
<keyword evidence="4 8" id="KW-0732">Signal</keyword>
<evidence type="ECO:0000256" key="1">
    <source>
        <dbReference type="ARBA" id="ARBA00004168"/>
    </source>
</evidence>
<dbReference type="PROSITE" id="PS50847">
    <property type="entry name" value="GRAM_POS_ANCHORING"/>
    <property type="match status" value="1"/>
</dbReference>
<evidence type="ECO:0000256" key="6">
    <source>
        <dbReference type="SAM" id="MobiDB-lite"/>
    </source>
</evidence>
<proteinExistence type="predicted"/>
<gene>
    <name evidence="10" type="ORF">BU085_06805</name>
</gene>
<evidence type="ECO:0000259" key="9">
    <source>
        <dbReference type="PROSITE" id="PS50847"/>
    </source>
</evidence>
<dbReference type="InterPro" id="IPR019931">
    <property type="entry name" value="LPXTG_anchor"/>
</dbReference>
<evidence type="ECO:0000256" key="2">
    <source>
        <dbReference type="ARBA" id="ARBA00022512"/>
    </source>
</evidence>
<evidence type="ECO:0000256" key="5">
    <source>
        <dbReference type="ARBA" id="ARBA00023088"/>
    </source>
</evidence>
<evidence type="ECO:0000313" key="11">
    <source>
        <dbReference type="Proteomes" id="UP000240717"/>
    </source>
</evidence>
<keyword evidence="3" id="KW-0964">Secreted</keyword>
<evidence type="ECO:0000256" key="7">
    <source>
        <dbReference type="SAM" id="Phobius"/>
    </source>
</evidence>
<keyword evidence="7" id="KW-0472">Membrane</keyword>
<protein>
    <submittedName>
        <fullName evidence="10">Cell wall protein</fullName>
    </submittedName>
</protein>
<evidence type="ECO:0000256" key="3">
    <source>
        <dbReference type="ARBA" id="ARBA00022525"/>
    </source>
</evidence>
<evidence type="ECO:0000256" key="4">
    <source>
        <dbReference type="ARBA" id="ARBA00022729"/>
    </source>
</evidence>
<sequence length="176" mass="18979">MKKLSILATTTLAGTLLFAGAGSANAAENNSSNSQLQNTAKDYLNSHHVQINKNSELVVEDNDRVSGNVPKGYKPVMFGEQGNNGPSYILVNANGDVIDPQHRQTTSEQNQNTNNTENTTNQHQTDNRQANNDSQNKAASLPTTGQETNTTFISSVAAILLGLGSILTFKRFTKEK</sequence>
<feature type="signal peptide" evidence="8">
    <location>
        <begin position="1"/>
        <end position="26"/>
    </location>
</feature>
<comment type="subcellular location">
    <subcellularLocation>
        <location evidence="1">Secreted</location>
        <location evidence="1">Cell wall</location>
        <topology evidence="1">Peptidoglycan-anchor</topology>
    </subcellularLocation>
</comment>
<dbReference type="AlphaFoldDB" id="A0A2T4Q070"/>
<feature type="transmembrane region" description="Helical" evidence="7">
    <location>
        <begin position="152"/>
        <end position="169"/>
    </location>
</feature>
<evidence type="ECO:0000256" key="8">
    <source>
        <dbReference type="SAM" id="SignalP"/>
    </source>
</evidence>
<reference evidence="10 11" key="1">
    <citation type="journal article" date="2016" name="Front. Microbiol.">
        <title>Comprehensive Phylogenetic Analysis of Bovine Non-aureus Staphylococci Species Based on Whole-Genome Sequencing.</title>
        <authorList>
            <person name="Naushad S."/>
            <person name="Barkema H.W."/>
            <person name="Luby C."/>
            <person name="Condas L.A."/>
            <person name="Nobrega D.B."/>
            <person name="Carson D.A."/>
            <person name="De Buck J."/>
        </authorList>
    </citation>
    <scope>NUCLEOTIDE SEQUENCE [LARGE SCALE GENOMIC DNA]</scope>
    <source>
        <strain evidence="10 11">SNUC 2993</strain>
    </source>
</reference>
<comment type="caution">
    <text evidence="10">The sequence shown here is derived from an EMBL/GenBank/DDBJ whole genome shotgun (WGS) entry which is preliminary data.</text>
</comment>
<feature type="chain" id="PRO_5015548923" evidence="8">
    <location>
        <begin position="27"/>
        <end position="176"/>
    </location>
</feature>
<keyword evidence="7" id="KW-0812">Transmembrane</keyword>
<feature type="compositionally biased region" description="Low complexity" evidence="6">
    <location>
        <begin position="104"/>
        <end position="124"/>
    </location>
</feature>